<feature type="non-terminal residue" evidence="1">
    <location>
        <position position="1"/>
    </location>
</feature>
<feature type="non-terminal residue" evidence="1">
    <location>
        <position position="48"/>
    </location>
</feature>
<accession>A0A1A8U9Y2</accession>
<dbReference type="EMBL" id="HAEJ01003954">
    <property type="protein sequence ID" value="SBS44411.1"/>
    <property type="molecule type" value="Transcribed_RNA"/>
</dbReference>
<gene>
    <name evidence="1" type="primary">Nfu_g_1_020649</name>
</gene>
<sequence>WLAAILDGSLFAPSTFISTEESAYPAKKLILLGFFTKSDMWYSIIVQI</sequence>
<evidence type="ECO:0000313" key="1">
    <source>
        <dbReference type="EMBL" id="SBS44411.1"/>
    </source>
</evidence>
<reference evidence="1" key="1">
    <citation type="submission" date="2016-05" db="EMBL/GenBank/DDBJ databases">
        <authorList>
            <person name="Lavstsen T."/>
            <person name="Jespersen J.S."/>
        </authorList>
    </citation>
    <scope>NUCLEOTIDE SEQUENCE</scope>
    <source>
        <tissue evidence="1">Brain</tissue>
    </source>
</reference>
<dbReference type="AlphaFoldDB" id="A0A1A8U9Y2"/>
<organism evidence="1">
    <name type="scientific">Nothobranchius furzeri</name>
    <name type="common">Turquoise killifish</name>
    <dbReference type="NCBI Taxonomy" id="105023"/>
    <lineage>
        <taxon>Eukaryota</taxon>
        <taxon>Metazoa</taxon>
        <taxon>Chordata</taxon>
        <taxon>Craniata</taxon>
        <taxon>Vertebrata</taxon>
        <taxon>Euteleostomi</taxon>
        <taxon>Actinopterygii</taxon>
        <taxon>Neopterygii</taxon>
        <taxon>Teleostei</taxon>
        <taxon>Neoteleostei</taxon>
        <taxon>Acanthomorphata</taxon>
        <taxon>Ovalentaria</taxon>
        <taxon>Atherinomorphae</taxon>
        <taxon>Cyprinodontiformes</taxon>
        <taxon>Nothobranchiidae</taxon>
        <taxon>Nothobranchius</taxon>
    </lineage>
</organism>
<proteinExistence type="predicted"/>
<protein>
    <submittedName>
        <fullName evidence="1">Uncharacterized protein</fullName>
    </submittedName>
</protein>
<name>A0A1A8U9Y2_NOTFU</name>
<reference evidence="1" key="2">
    <citation type="submission" date="2016-06" db="EMBL/GenBank/DDBJ databases">
        <title>The genome of a short-lived fish provides insights into sex chromosome evolution and the genetic control of aging.</title>
        <authorList>
            <person name="Reichwald K."/>
            <person name="Felder M."/>
            <person name="Petzold A."/>
            <person name="Koch P."/>
            <person name="Groth M."/>
            <person name="Platzer M."/>
        </authorList>
    </citation>
    <scope>NUCLEOTIDE SEQUENCE</scope>
    <source>
        <tissue evidence="1">Brain</tissue>
    </source>
</reference>